<feature type="domain" description="Thioredoxin" evidence="8">
    <location>
        <begin position="1"/>
        <end position="112"/>
    </location>
</feature>
<dbReference type="Gene3D" id="3.40.30.10">
    <property type="entry name" value="Glutaredoxin"/>
    <property type="match status" value="1"/>
</dbReference>
<dbReference type="PIRSF" id="PIRSF000077">
    <property type="entry name" value="Thioredoxin"/>
    <property type="match status" value="1"/>
</dbReference>
<dbReference type="InterPro" id="IPR013766">
    <property type="entry name" value="Thioredoxin_domain"/>
</dbReference>
<comment type="caution">
    <text evidence="9">The sequence shown here is derived from an EMBL/GenBank/DDBJ whole genome shotgun (WGS) entry which is preliminary data.</text>
</comment>
<proteinExistence type="inferred from homology"/>
<dbReference type="PANTHER" id="PTHR45663:SF11">
    <property type="entry name" value="GEO12009P1"/>
    <property type="match status" value="1"/>
</dbReference>
<evidence type="ECO:0000256" key="3">
    <source>
        <dbReference type="ARBA" id="ARBA00022982"/>
    </source>
</evidence>
<keyword evidence="10" id="KW-1185">Reference proteome</keyword>
<comment type="similarity">
    <text evidence="1 7">Belongs to the thioredoxin family.</text>
</comment>
<name>A0ABN0WI72_9ACTN</name>
<evidence type="ECO:0000256" key="4">
    <source>
        <dbReference type="ARBA" id="ARBA00023157"/>
    </source>
</evidence>
<dbReference type="SUPFAM" id="SSF52833">
    <property type="entry name" value="Thioredoxin-like"/>
    <property type="match status" value="1"/>
</dbReference>
<gene>
    <name evidence="9" type="primary">trxA_2</name>
    <name evidence="9" type="ORF">GCM10010151_29550</name>
</gene>
<reference evidence="9 10" key="1">
    <citation type="journal article" date="2019" name="Int. J. Syst. Evol. Microbiol.">
        <title>The Global Catalogue of Microorganisms (GCM) 10K type strain sequencing project: providing services to taxonomists for standard genome sequencing and annotation.</title>
        <authorList>
            <consortium name="The Broad Institute Genomics Platform"/>
            <consortium name="The Broad Institute Genome Sequencing Center for Infectious Disease"/>
            <person name="Wu L."/>
            <person name="Ma J."/>
        </authorList>
    </citation>
    <scope>NUCLEOTIDE SEQUENCE [LARGE SCALE GENOMIC DNA]</scope>
    <source>
        <strain evidence="9 10">JCM 3146</strain>
    </source>
</reference>
<dbReference type="RefSeq" id="WP_252810691.1">
    <property type="nucleotide sequence ID" value="NZ_BAAABM010000017.1"/>
</dbReference>
<evidence type="ECO:0000259" key="8">
    <source>
        <dbReference type="PROSITE" id="PS51352"/>
    </source>
</evidence>
<keyword evidence="5" id="KW-0676">Redox-active center</keyword>
<dbReference type="Pfam" id="PF00085">
    <property type="entry name" value="Thioredoxin"/>
    <property type="match status" value="1"/>
</dbReference>
<evidence type="ECO:0000256" key="7">
    <source>
        <dbReference type="PIRNR" id="PIRNR000077"/>
    </source>
</evidence>
<evidence type="ECO:0000256" key="2">
    <source>
        <dbReference type="ARBA" id="ARBA00022448"/>
    </source>
</evidence>
<sequence length="112" mass="11950">MAPVAAEPITVTDATFDQEVLASDTPVLVDFWASWCGPCRMIAPVLDEIAAEYAGKLKIAKLDYDANPATPNTYNVLGLPTLLLFKGGEVVAQITGAKPKRALLKEITPHIG</sequence>
<dbReference type="NCBIfam" id="TIGR01068">
    <property type="entry name" value="thioredoxin"/>
    <property type="match status" value="1"/>
</dbReference>
<accession>A0ABN0WI72</accession>
<dbReference type="InterPro" id="IPR036249">
    <property type="entry name" value="Thioredoxin-like_sf"/>
</dbReference>
<dbReference type="PROSITE" id="PS00194">
    <property type="entry name" value="THIOREDOXIN_1"/>
    <property type="match status" value="1"/>
</dbReference>
<evidence type="ECO:0000256" key="5">
    <source>
        <dbReference type="ARBA" id="ARBA00023284"/>
    </source>
</evidence>
<dbReference type="PROSITE" id="PS51352">
    <property type="entry name" value="THIOREDOXIN_2"/>
    <property type="match status" value="1"/>
</dbReference>
<dbReference type="Proteomes" id="UP001501822">
    <property type="component" value="Unassembled WGS sequence"/>
</dbReference>
<dbReference type="PRINTS" id="PR00421">
    <property type="entry name" value="THIOREDOXIN"/>
</dbReference>
<dbReference type="CDD" id="cd02947">
    <property type="entry name" value="TRX_family"/>
    <property type="match status" value="1"/>
</dbReference>
<evidence type="ECO:0000256" key="6">
    <source>
        <dbReference type="NCBIfam" id="TIGR01068"/>
    </source>
</evidence>
<dbReference type="InterPro" id="IPR005746">
    <property type="entry name" value="Thioredoxin"/>
</dbReference>
<protein>
    <recommendedName>
        <fullName evidence="6 7">Thioredoxin</fullName>
    </recommendedName>
</protein>
<evidence type="ECO:0000313" key="9">
    <source>
        <dbReference type="EMBL" id="GAA0337933.1"/>
    </source>
</evidence>
<keyword evidence="4" id="KW-1015">Disulfide bond</keyword>
<evidence type="ECO:0000256" key="1">
    <source>
        <dbReference type="ARBA" id="ARBA00008987"/>
    </source>
</evidence>
<keyword evidence="2" id="KW-0813">Transport</keyword>
<dbReference type="InterPro" id="IPR017937">
    <property type="entry name" value="Thioredoxin_CS"/>
</dbReference>
<keyword evidence="3" id="KW-0249">Electron transport</keyword>
<dbReference type="PANTHER" id="PTHR45663">
    <property type="entry name" value="GEO12009P1"/>
    <property type="match status" value="1"/>
</dbReference>
<dbReference type="EMBL" id="BAAABM010000017">
    <property type="protein sequence ID" value="GAA0337933.1"/>
    <property type="molecule type" value="Genomic_DNA"/>
</dbReference>
<evidence type="ECO:0000313" key="10">
    <source>
        <dbReference type="Proteomes" id="UP001501822"/>
    </source>
</evidence>
<organism evidence="9 10">
    <name type="scientific">Actinoallomurus spadix</name>
    <dbReference type="NCBI Taxonomy" id="79912"/>
    <lineage>
        <taxon>Bacteria</taxon>
        <taxon>Bacillati</taxon>
        <taxon>Actinomycetota</taxon>
        <taxon>Actinomycetes</taxon>
        <taxon>Streptosporangiales</taxon>
        <taxon>Thermomonosporaceae</taxon>
        <taxon>Actinoallomurus</taxon>
    </lineage>
</organism>